<proteinExistence type="predicted"/>
<organism evidence="2 3">
    <name type="scientific">Tanacetum coccineum</name>
    <dbReference type="NCBI Taxonomy" id="301880"/>
    <lineage>
        <taxon>Eukaryota</taxon>
        <taxon>Viridiplantae</taxon>
        <taxon>Streptophyta</taxon>
        <taxon>Embryophyta</taxon>
        <taxon>Tracheophyta</taxon>
        <taxon>Spermatophyta</taxon>
        <taxon>Magnoliopsida</taxon>
        <taxon>eudicotyledons</taxon>
        <taxon>Gunneridae</taxon>
        <taxon>Pentapetalae</taxon>
        <taxon>asterids</taxon>
        <taxon>campanulids</taxon>
        <taxon>Asterales</taxon>
        <taxon>Asteraceae</taxon>
        <taxon>Asteroideae</taxon>
        <taxon>Anthemideae</taxon>
        <taxon>Anthemidinae</taxon>
        <taxon>Tanacetum</taxon>
    </lineage>
</organism>
<dbReference type="PANTHER" id="PTHR11439">
    <property type="entry name" value="GAG-POL-RELATED RETROTRANSPOSON"/>
    <property type="match status" value="1"/>
</dbReference>
<name>A0ABQ5I0I3_9ASTR</name>
<reference evidence="2" key="1">
    <citation type="journal article" date="2022" name="Int. J. Mol. Sci.">
        <title>Draft Genome of Tanacetum Coccineum: Genomic Comparison of Closely Related Tanacetum-Family Plants.</title>
        <authorList>
            <person name="Yamashiro T."/>
            <person name="Shiraishi A."/>
            <person name="Nakayama K."/>
            <person name="Satake H."/>
        </authorList>
    </citation>
    <scope>NUCLEOTIDE SEQUENCE</scope>
</reference>
<dbReference type="Proteomes" id="UP001151760">
    <property type="component" value="Unassembled WGS sequence"/>
</dbReference>
<feature type="region of interest" description="Disordered" evidence="1">
    <location>
        <begin position="820"/>
        <end position="853"/>
    </location>
</feature>
<protein>
    <submittedName>
        <fullName evidence="2">Ribonuclease H-like domain-containing protein</fullName>
    </submittedName>
</protein>
<accession>A0ABQ5I0I3</accession>
<keyword evidence="3" id="KW-1185">Reference proteome</keyword>
<dbReference type="PANTHER" id="PTHR11439:SF495">
    <property type="entry name" value="REVERSE TRANSCRIPTASE, RNA-DEPENDENT DNA POLYMERASE-RELATED"/>
    <property type="match status" value="1"/>
</dbReference>
<evidence type="ECO:0000256" key="1">
    <source>
        <dbReference type="SAM" id="MobiDB-lite"/>
    </source>
</evidence>
<evidence type="ECO:0000313" key="2">
    <source>
        <dbReference type="EMBL" id="GJT92887.1"/>
    </source>
</evidence>
<reference evidence="2" key="2">
    <citation type="submission" date="2022-01" db="EMBL/GenBank/DDBJ databases">
        <authorList>
            <person name="Yamashiro T."/>
            <person name="Shiraishi A."/>
            <person name="Satake H."/>
            <person name="Nakayama K."/>
        </authorList>
    </citation>
    <scope>NUCLEOTIDE SEQUENCE</scope>
</reference>
<feature type="region of interest" description="Disordered" evidence="1">
    <location>
        <begin position="928"/>
        <end position="952"/>
    </location>
</feature>
<evidence type="ECO:0000313" key="3">
    <source>
        <dbReference type="Proteomes" id="UP001151760"/>
    </source>
</evidence>
<comment type="caution">
    <text evidence="2">The sequence shown here is derived from an EMBL/GenBank/DDBJ whole genome shotgun (WGS) entry which is preliminary data.</text>
</comment>
<dbReference type="CDD" id="cd09272">
    <property type="entry name" value="RNase_HI_RT_Ty1"/>
    <property type="match status" value="1"/>
</dbReference>
<sequence length="1064" mass="120245">MSVFEVRSSDEKITPANDRFSKADGYHAAPPHITRNLLTPRADISFAGLDEYAIRKKIIESKTDTTKFKTSETVGKTNEVNIEKPKSVHESVVSKPKINRDKVIIKDWKSDDEDDVSSVKTVSLVKTNETQTVRNRVDKIGQISQKERIGFKKIKACFVCKRVLTRTGLVNLVRPNGKRAVHTVSTAKPISSARPISTARLLNLSLTFALSHKCVTMKISVLFYDMNAFSLSPSFKLLDVKVSCSLELLDRMDCTVFGFKERCSFWSVENQVNVDAGTQEHYVAGSSDTNKEPTQEYILLSLHPHRPRISVEDVFKLHKKNLLKILLKTMMYMIKTIKKKAAQLYYRMNNLILLGLLVSTSNSTLVSTDNTSYASAACTPLYDLEDESKVFLNDGIFSFGAYDDVDDSPPGKVNSRMILNQQFNKMKIQKASLVQQALVSYIYNQNRTALIRPSETVLLDVFFSQKNLDDISRLDDESLVIKALYGLHQAPRAWYETLSSFLLKNGFRRGTIDKTLFIKKNKSDIIFQMSSMGELTFFLGLQVKQQPDGIFISQDKSLIGSRCHSQKLTHVKCSKKVFRYLKHQPKLGLWYPRDSPFELEAFLDSDYGGASLDRKSTTGGYQFLGRRLISWQCKKQTIVANSTVEVEYVAAANYCQHLVLLGLVCAAQKYFMMEMLFGLGKKMLLGLVLEAINRQSCAARQIVLARQNLVPCQAYWKEFFTNIASAVICLATNQKFNFSKLVFDGMLRNLDTTKKKFLMYPRFLMMFLNNQIELGEPFNDVYPIPAHNLKVFTNMSRKGLKFLGKITPQFPNMLTHAAEGEDSRDTLEGTNGNEGDQVQIPHDSPLSGGHTSDRVKGALNLQELSVLCTNLSNKVLVLESIKDVQTAEISVLKSRIKKLEKKCKPSISHHMAWLKSVKRVSMKKRFRKREFVSKQGRKKSKPESTLDDSTFFNDQDADHEVVEDKGNGDKGGNVEELVSTARPEVSATRPNIDAARQEYSIVEHRTHSTTTSIFDDEDITMAQTLIKMKEEKAKEKGVLIKDVDDSSRPTRSILTLKPLPTIDP</sequence>
<dbReference type="EMBL" id="BQNB010020151">
    <property type="protein sequence ID" value="GJT92887.1"/>
    <property type="molecule type" value="Genomic_DNA"/>
</dbReference>
<gene>
    <name evidence="2" type="ORF">Tco_1081732</name>
</gene>